<dbReference type="Gramene" id="AET1Gv20718200.11">
    <property type="protein sequence ID" value="AET1Gv20718200.11"/>
    <property type="gene ID" value="AET1Gv20718200"/>
</dbReference>
<organism evidence="1 2">
    <name type="scientific">Aegilops tauschii subsp. strangulata</name>
    <name type="common">Goatgrass</name>
    <dbReference type="NCBI Taxonomy" id="200361"/>
    <lineage>
        <taxon>Eukaryota</taxon>
        <taxon>Viridiplantae</taxon>
        <taxon>Streptophyta</taxon>
        <taxon>Embryophyta</taxon>
        <taxon>Tracheophyta</taxon>
        <taxon>Spermatophyta</taxon>
        <taxon>Magnoliopsida</taxon>
        <taxon>Liliopsida</taxon>
        <taxon>Poales</taxon>
        <taxon>Poaceae</taxon>
        <taxon>BOP clade</taxon>
        <taxon>Pooideae</taxon>
        <taxon>Triticodae</taxon>
        <taxon>Triticeae</taxon>
        <taxon>Triticinae</taxon>
        <taxon>Aegilops</taxon>
    </lineage>
</organism>
<evidence type="ECO:0000313" key="1">
    <source>
        <dbReference type="EnsemblPlants" id="AET1Gv20718200.11"/>
    </source>
</evidence>
<accession>A0A452ZCS5</accession>
<keyword evidence="2" id="KW-1185">Reference proteome</keyword>
<dbReference type="EnsemblPlants" id="AET1Gv20718200.11">
    <property type="protein sequence ID" value="AET1Gv20718200.11"/>
    <property type="gene ID" value="AET1Gv20718200"/>
</dbReference>
<sequence>SYFDRSVLYMWAISGTRGSSGLGSVSREQIESKTESYVCK</sequence>
<reference evidence="1" key="3">
    <citation type="journal article" date="2017" name="Nature">
        <title>Genome sequence of the progenitor of the wheat D genome Aegilops tauschii.</title>
        <authorList>
            <person name="Luo M.C."/>
            <person name="Gu Y.Q."/>
            <person name="Puiu D."/>
            <person name="Wang H."/>
            <person name="Twardziok S.O."/>
            <person name="Deal K.R."/>
            <person name="Huo N."/>
            <person name="Zhu T."/>
            <person name="Wang L."/>
            <person name="Wang Y."/>
            <person name="McGuire P.E."/>
            <person name="Liu S."/>
            <person name="Long H."/>
            <person name="Ramasamy R.K."/>
            <person name="Rodriguez J.C."/>
            <person name="Van S.L."/>
            <person name="Yuan L."/>
            <person name="Wang Z."/>
            <person name="Xia Z."/>
            <person name="Xiao L."/>
            <person name="Anderson O.D."/>
            <person name="Ouyang S."/>
            <person name="Liang Y."/>
            <person name="Zimin A.V."/>
            <person name="Pertea G."/>
            <person name="Qi P."/>
            <person name="Bennetzen J.L."/>
            <person name="Dai X."/>
            <person name="Dawson M.W."/>
            <person name="Muller H.G."/>
            <person name="Kugler K."/>
            <person name="Rivarola-Duarte L."/>
            <person name="Spannagl M."/>
            <person name="Mayer K.F.X."/>
            <person name="Lu F.H."/>
            <person name="Bevan M.W."/>
            <person name="Leroy P."/>
            <person name="Li P."/>
            <person name="You F.M."/>
            <person name="Sun Q."/>
            <person name="Liu Z."/>
            <person name="Lyons E."/>
            <person name="Wicker T."/>
            <person name="Salzberg S.L."/>
            <person name="Devos K.M."/>
            <person name="Dvorak J."/>
        </authorList>
    </citation>
    <scope>NUCLEOTIDE SEQUENCE [LARGE SCALE GENOMIC DNA]</scope>
    <source>
        <strain evidence="1">cv. AL8/78</strain>
    </source>
</reference>
<reference evidence="1" key="5">
    <citation type="journal article" date="2021" name="G3 (Bethesda)">
        <title>Aegilops tauschii genome assembly Aet v5.0 features greater sequence contiguity and improved annotation.</title>
        <authorList>
            <person name="Wang L."/>
            <person name="Zhu T."/>
            <person name="Rodriguez J.C."/>
            <person name="Deal K.R."/>
            <person name="Dubcovsky J."/>
            <person name="McGuire P.E."/>
            <person name="Lux T."/>
            <person name="Spannagl M."/>
            <person name="Mayer K.F.X."/>
            <person name="Baldrich P."/>
            <person name="Meyers B.C."/>
            <person name="Huo N."/>
            <person name="Gu Y.Q."/>
            <person name="Zhou H."/>
            <person name="Devos K.M."/>
            <person name="Bennetzen J.L."/>
            <person name="Unver T."/>
            <person name="Budak H."/>
            <person name="Gulick P.J."/>
            <person name="Galiba G."/>
            <person name="Kalapos B."/>
            <person name="Nelson D.R."/>
            <person name="Li P."/>
            <person name="You F.M."/>
            <person name="Luo M.C."/>
            <person name="Dvorak J."/>
        </authorList>
    </citation>
    <scope>NUCLEOTIDE SEQUENCE [LARGE SCALE GENOMIC DNA]</scope>
    <source>
        <strain evidence="1">cv. AL8/78</strain>
    </source>
</reference>
<proteinExistence type="predicted"/>
<protein>
    <submittedName>
        <fullName evidence="1">Uncharacterized protein</fullName>
    </submittedName>
</protein>
<reference evidence="2" key="2">
    <citation type="journal article" date="2017" name="Nat. Plants">
        <title>The Aegilops tauschii genome reveals multiple impacts of transposons.</title>
        <authorList>
            <person name="Zhao G."/>
            <person name="Zou C."/>
            <person name="Li K."/>
            <person name="Wang K."/>
            <person name="Li T."/>
            <person name="Gao L."/>
            <person name="Zhang X."/>
            <person name="Wang H."/>
            <person name="Yang Z."/>
            <person name="Liu X."/>
            <person name="Jiang W."/>
            <person name="Mao L."/>
            <person name="Kong X."/>
            <person name="Jiao Y."/>
            <person name="Jia J."/>
        </authorList>
    </citation>
    <scope>NUCLEOTIDE SEQUENCE [LARGE SCALE GENOMIC DNA]</scope>
    <source>
        <strain evidence="2">cv. AL8/78</strain>
    </source>
</reference>
<name>A0A452ZCS5_AEGTS</name>
<reference evidence="2" key="1">
    <citation type="journal article" date="2014" name="Science">
        <title>Ancient hybridizations among the ancestral genomes of bread wheat.</title>
        <authorList>
            <consortium name="International Wheat Genome Sequencing Consortium,"/>
            <person name="Marcussen T."/>
            <person name="Sandve S.R."/>
            <person name="Heier L."/>
            <person name="Spannagl M."/>
            <person name="Pfeifer M."/>
            <person name="Jakobsen K.S."/>
            <person name="Wulff B.B."/>
            <person name="Steuernagel B."/>
            <person name="Mayer K.F."/>
            <person name="Olsen O.A."/>
        </authorList>
    </citation>
    <scope>NUCLEOTIDE SEQUENCE [LARGE SCALE GENOMIC DNA]</scope>
    <source>
        <strain evidence="2">cv. AL8/78</strain>
    </source>
</reference>
<reference evidence="1" key="4">
    <citation type="submission" date="2019-03" db="UniProtKB">
        <authorList>
            <consortium name="EnsemblPlants"/>
        </authorList>
    </citation>
    <scope>IDENTIFICATION</scope>
</reference>
<dbReference type="AlphaFoldDB" id="A0A452ZCS5"/>
<evidence type="ECO:0000313" key="2">
    <source>
        <dbReference type="Proteomes" id="UP000015105"/>
    </source>
</evidence>
<dbReference type="Proteomes" id="UP000015105">
    <property type="component" value="Chromosome 1D"/>
</dbReference>